<keyword evidence="3" id="KW-1185">Reference proteome</keyword>
<reference evidence="3" key="1">
    <citation type="journal article" date="2019" name="Int. J. Syst. Evol. Microbiol.">
        <title>The Global Catalogue of Microorganisms (GCM) 10K type strain sequencing project: providing services to taxonomists for standard genome sequencing and annotation.</title>
        <authorList>
            <consortium name="The Broad Institute Genomics Platform"/>
            <consortium name="The Broad Institute Genome Sequencing Center for Infectious Disease"/>
            <person name="Wu L."/>
            <person name="Ma J."/>
        </authorList>
    </citation>
    <scope>NUCLEOTIDE SEQUENCE [LARGE SCALE GENOMIC DNA]</scope>
    <source>
        <strain evidence="3">JCM 18126</strain>
    </source>
</reference>
<dbReference type="InterPro" id="IPR006076">
    <property type="entry name" value="FAD-dep_OxRdtase"/>
</dbReference>
<dbReference type="Pfam" id="PF01266">
    <property type="entry name" value="DAO"/>
    <property type="match status" value="1"/>
</dbReference>
<dbReference type="InterPro" id="IPR036188">
    <property type="entry name" value="FAD/NAD-bd_sf"/>
</dbReference>
<evidence type="ECO:0000313" key="3">
    <source>
        <dbReference type="Proteomes" id="UP001501195"/>
    </source>
</evidence>
<evidence type="ECO:0000313" key="2">
    <source>
        <dbReference type="EMBL" id="GAA4980397.1"/>
    </source>
</evidence>
<feature type="domain" description="FAD dependent oxidoreductase" evidence="1">
    <location>
        <begin position="48"/>
        <end position="413"/>
    </location>
</feature>
<dbReference type="EMBL" id="BAABIL010000303">
    <property type="protein sequence ID" value="GAA4980397.1"/>
    <property type="molecule type" value="Genomic_DNA"/>
</dbReference>
<gene>
    <name evidence="2" type="ORF">GCM10023225_20730</name>
</gene>
<name>A0ABP9HWF3_9ACTN</name>
<sequence length="477" mass="50980">MSFPPVDPALVSTSLAGAATTPFWLDASLDPGLRTTPEPPLTGTTRTDLAVVGGGYAGLWTALLAKERDPGRDVLVLEGATCGWAASGRNGGFVSASLTHGTANGRLHLPGELEQLDRLGRENLDAIEAAVTRYGMDCEFERTGSLDVALAPHHVDDLREAAADPLAGDLEFLDADAVRAEVDSPTYLAGLLDRRGTALVHPAKLVRELRRACLEAGVRIAEHTPVRDLRSDRWAVHLRTGGPGGSGSVTAGRVALATNAFPSLLRRTRLHTVPVYDYALMTEPLTAAQREAIGWKGRQGLSDVGNQFHYYRLSADDRILFGGYDAVYHFGRGLRAGHDQRPATFRTLAAHLLATFPQLEGVRFSHAWGGAIDTCTRFFPFFSTAANGRIAGAAGYTGLGVAATRFCADVVLDLLAGASTERTELEMVRRKPLPFPPEPFAWAGVQATTRALVRADRDGRRGPLLRALDAAGVGFAS</sequence>
<dbReference type="RefSeq" id="WP_345712452.1">
    <property type="nucleotide sequence ID" value="NZ_BAABIL010000303.1"/>
</dbReference>
<dbReference type="PANTHER" id="PTHR13847">
    <property type="entry name" value="SARCOSINE DEHYDROGENASE-RELATED"/>
    <property type="match status" value="1"/>
</dbReference>
<organism evidence="2 3">
    <name type="scientific">Kineococcus glutinatus</name>
    <dbReference type="NCBI Taxonomy" id="1070872"/>
    <lineage>
        <taxon>Bacteria</taxon>
        <taxon>Bacillati</taxon>
        <taxon>Actinomycetota</taxon>
        <taxon>Actinomycetes</taxon>
        <taxon>Kineosporiales</taxon>
        <taxon>Kineosporiaceae</taxon>
        <taxon>Kineococcus</taxon>
    </lineage>
</organism>
<protein>
    <submittedName>
        <fullName evidence="2">FAD-dependent oxidoreductase</fullName>
    </submittedName>
</protein>
<dbReference type="SUPFAM" id="SSF51905">
    <property type="entry name" value="FAD/NAD(P)-binding domain"/>
    <property type="match status" value="1"/>
</dbReference>
<comment type="caution">
    <text evidence="2">The sequence shown here is derived from an EMBL/GenBank/DDBJ whole genome shotgun (WGS) entry which is preliminary data.</text>
</comment>
<proteinExistence type="predicted"/>
<dbReference type="PANTHER" id="PTHR13847:SF281">
    <property type="entry name" value="FAD DEPENDENT OXIDOREDUCTASE DOMAIN-CONTAINING PROTEIN"/>
    <property type="match status" value="1"/>
</dbReference>
<evidence type="ECO:0000259" key="1">
    <source>
        <dbReference type="Pfam" id="PF01266"/>
    </source>
</evidence>
<accession>A0ABP9HWF3</accession>
<dbReference type="Gene3D" id="3.30.9.10">
    <property type="entry name" value="D-Amino Acid Oxidase, subunit A, domain 2"/>
    <property type="match status" value="1"/>
</dbReference>
<dbReference type="Proteomes" id="UP001501195">
    <property type="component" value="Unassembled WGS sequence"/>
</dbReference>
<dbReference type="Gene3D" id="3.50.50.60">
    <property type="entry name" value="FAD/NAD(P)-binding domain"/>
    <property type="match status" value="1"/>
</dbReference>